<dbReference type="AlphaFoldDB" id="A0A8T0AGX6"/>
<comment type="caution">
    <text evidence="1">The sequence shown here is derived from an EMBL/GenBank/DDBJ whole genome shotgun (WGS) entry which is preliminary data.</text>
</comment>
<dbReference type="Proteomes" id="UP000606274">
    <property type="component" value="Unassembled WGS sequence"/>
</dbReference>
<protein>
    <submittedName>
        <fullName evidence="1">Uncharacterized protein</fullName>
    </submittedName>
</protein>
<organism evidence="1 2">
    <name type="scientific">Silurus meridionalis</name>
    <name type="common">Southern catfish</name>
    <name type="synonym">Silurus soldatovi meridionalis</name>
    <dbReference type="NCBI Taxonomy" id="175797"/>
    <lineage>
        <taxon>Eukaryota</taxon>
        <taxon>Metazoa</taxon>
        <taxon>Chordata</taxon>
        <taxon>Craniata</taxon>
        <taxon>Vertebrata</taxon>
        <taxon>Euteleostomi</taxon>
        <taxon>Actinopterygii</taxon>
        <taxon>Neopterygii</taxon>
        <taxon>Teleostei</taxon>
        <taxon>Ostariophysi</taxon>
        <taxon>Siluriformes</taxon>
        <taxon>Siluridae</taxon>
        <taxon>Silurus</taxon>
    </lineage>
</organism>
<gene>
    <name evidence="1" type="ORF">HF521_012463</name>
</gene>
<dbReference type="EMBL" id="JABFDY010000023">
    <property type="protein sequence ID" value="KAF7690659.1"/>
    <property type="molecule type" value="Genomic_DNA"/>
</dbReference>
<evidence type="ECO:0000313" key="1">
    <source>
        <dbReference type="EMBL" id="KAF7690659.1"/>
    </source>
</evidence>
<name>A0A8T0AGX6_SILME</name>
<evidence type="ECO:0000313" key="2">
    <source>
        <dbReference type="Proteomes" id="UP000606274"/>
    </source>
</evidence>
<proteinExistence type="predicted"/>
<keyword evidence="2" id="KW-1185">Reference proteome</keyword>
<sequence>MAPGHGMCFHFVQTKINLKGNEAPGVCWCFEVLSGKMKSSRGHCSWGTCYHEGVCNSLEHQLSFFSLCIFERTLSSGQTAICSLSVFSLQDDFNLTSSLVLTLFRVPLLKVPLRGSERSIAFNRKTNTEWSLDVCGDVNVLQFYLNLGAKCLQNSESANVQNNRFPNLHVKIHTRISHECILHSSV</sequence>
<accession>A0A8T0AGX6</accession>
<reference evidence="1" key="1">
    <citation type="submission" date="2020-08" db="EMBL/GenBank/DDBJ databases">
        <title>Chromosome-level assembly of Southern catfish (Silurus meridionalis) provides insights into visual adaptation to the nocturnal and benthic lifestyles.</title>
        <authorList>
            <person name="Zhang Y."/>
            <person name="Wang D."/>
            <person name="Peng Z."/>
        </authorList>
    </citation>
    <scope>NUCLEOTIDE SEQUENCE</scope>
    <source>
        <strain evidence="1">SWU-2019-XX</strain>
        <tissue evidence="1">Muscle</tissue>
    </source>
</reference>